<evidence type="ECO:0000259" key="5">
    <source>
        <dbReference type="PROSITE" id="PS50887"/>
    </source>
</evidence>
<dbReference type="Pfam" id="PF00990">
    <property type="entry name" value="GGDEF"/>
    <property type="match status" value="1"/>
</dbReference>
<evidence type="ECO:0000259" key="2">
    <source>
        <dbReference type="PROSITE" id="PS50112"/>
    </source>
</evidence>
<dbReference type="Pfam" id="PF13188">
    <property type="entry name" value="PAS_8"/>
    <property type="match status" value="1"/>
</dbReference>
<dbReference type="Pfam" id="PF00563">
    <property type="entry name" value="EAL"/>
    <property type="match status" value="1"/>
</dbReference>
<dbReference type="Proteomes" id="UP000334019">
    <property type="component" value="Chromosome"/>
</dbReference>
<feature type="compositionally biased region" description="Basic and acidic residues" evidence="1">
    <location>
        <begin position="13"/>
        <end position="22"/>
    </location>
</feature>
<dbReference type="Gene3D" id="3.20.20.450">
    <property type="entry name" value="EAL domain"/>
    <property type="match status" value="1"/>
</dbReference>
<dbReference type="SUPFAM" id="SSF55073">
    <property type="entry name" value="Nucleotide cyclase"/>
    <property type="match status" value="1"/>
</dbReference>
<keyword evidence="7" id="KW-1185">Reference proteome</keyword>
<dbReference type="EMBL" id="CP045851">
    <property type="protein sequence ID" value="QGG95380.1"/>
    <property type="molecule type" value="Genomic_DNA"/>
</dbReference>
<dbReference type="PROSITE" id="PS50113">
    <property type="entry name" value="PAC"/>
    <property type="match status" value="1"/>
</dbReference>
<dbReference type="PANTHER" id="PTHR44757">
    <property type="entry name" value="DIGUANYLATE CYCLASE DGCP"/>
    <property type="match status" value="1"/>
</dbReference>
<dbReference type="InterPro" id="IPR001610">
    <property type="entry name" value="PAC"/>
</dbReference>
<dbReference type="FunFam" id="3.30.70.270:FF:000001">
    <property type="entry name" value="Diguanylate cyclase domain protein"/>
    <property type="match status" value="1"/>
</dbReference>
<proteinExistence type="predicted"/>
<dbReference type="InterPro" id="IPR001633">
    <property type="entry name" value="EAL_dom"/>
</dbReference>
<accession>A0A5Q2RNA3</accession>
<evidence type="ECO:0000259" key="4">
    <source>
        <dbReference type="PROSITE" id="PS50883"/>
    </source>
</evidence>
<reference evidence="6 7" key="1">
    <citation type="submission" date="2019-11" db="EMBL/GenBank/DDBJ databases">
        <authorList>
            <person name="He Y."/>
        </authorList>
    </citation>
    <scope>NUCLEOTIDE SEQUENCE [LARGE SCALE GENOMIC DNA]</scope>
    <source>
        <strain evidence="6 7">SCSIO 58843</strain>
    </source>
</reference>
<evidence type="ECO:0000256" key="1">
    <source>
        <dbReference type="SAM" id="MobiDB-lite"/>
    </source>
</evidence>
<dbReference type="Gene3D" id="3.30.70.270">
    <property type="match status" value="1"/>
</dbReference>
<dbReference type="SMART" id="SM00052">
    <property type="entry name" value="EAL"/>
    <property type="match status" value="1"/>
</dbReference>
<dbReference type="CDD" id="cd01948">
    <property type="entry name" value="EAL"/>
    <property type="match status" value="1"/>
</dbReference>
<name>A0A5Q2RNA3_9ACTN</name>
<evidence type="ECO:0000313" key="7">
    <source>
        <dbReference type="Proteomes" id="UP000334019"/>
    </source>
</evidence>
<dbReference type="PROSITE" id="PS50112">
    <property type="entry name" value="PAS"/>
    <property type="match status" value="2"/>
</dbReference>
<feature type="domain" description="GGDEF" evidence="5">
    <location>
        <begin position="311"/>
        <end position="443"/>
    </location>
</feature>
<dbReference type="PROSITE" id="PS50883">
    <property type="entry name" value="EAL"/>
    <property type="match status" value="1"/>
</dbReference>
<dbReference type="SMART" id="SM00086">
    <property type="entry name" value="PAC"/>
    <property type="match status" value="2"/>
</dbReference>
<feature type="domain" description="PAC" evidence="3">
    <location>
        <begin position="113"/>
        <end position="164"/>
    </location>
</feature>
<dbReference type="KEGG" id="atq:GH723_09880"/>
<organism evidence="6 7">
    <name type="scientific">Actinomarinicola tropica</name>
    <dbReference type="NCBI Taxonomy" id="2789776"/>
    <lineage>
        <taxon>Bacteria</taxon>
        <taxon>Bacillati</taxon>
        <taxon>Actinomycetota</taxon>
        <taxon>Acidimicrobiia</taxon>
        <taxon>Acidimicrobiales</taxon>
        <taxon>Iamiaceae</taxon>
        <taxon>Actinomarinicola</taxon>
    </lineage>
</organism>
<dbReference type="AlphaFoldDB" id="A0A5Q2RNA3"/>
<protein>
    <submittedName>
        <fullName evidence="6">EAL domain-containing protein</fullName>
    </submittedName>
</protein>
<sequence length="706" mass="76699">MGRHLQKRRRRPMGADDARSHEVGGVSPTRARPVAGAERALGWWQAVVDRSTDLLLAFDHEGRITYVSPSVTPMLGYAPEDLVGTDGLHVVIDEDRPRVAAALAAIVGPDGASQQVFRVRRQDGTIRHLEARGTSHLDDPEVGAVLISMRDVTDRLTAERSLAERDALYRTIVEATSDAVVIHAEGTIFYANPAAAQLLGVDDPLRVAGRQMEELFRPEAGSPADEWAPGNHHRVVRLDGRSLDAELTAIPTVWGGQTAVQVVIRDITERQLHDLALLHQATHDPLTGLPNRSLLADRLEHAASRAARTRRPFAVLFVDLDRFKVVNDTLGHEVGDELLRQIAVRLGDAVRPGDTVARLGGDEFVVVVEDLLVTDTVDLVVERIQEGFAAPFAIEDRDFLINASIGVLVTTDGRDPKSLLRDADAAMYTAKTQGRGRAVRFDGALRERASRHEEMRLRLRAALDEDQLWIALQPVVRLADRRVVAVEALMRWEHPDLGTMLPEGFLDVADDAGLLPELGALVLDAACGRLARWRRDAGAGSAAAGAWVGVNVAQTELLHPGFDATVRGVLERHDLPGSALCLEVTERALLDDPTRVGEVLRPLRDLGVQLSIDDFGTGYTSLAVLRRFSPDHVKIDRAFVGGMADSPSDAATVRALIQMGHALGVSVVAEGVELVEQQHLLAVLGCDLAQGFLLGRPARDLDLPPA</sequence>
<evidence type="ECO:0000313" key="6">
    <source>
        <dbReference type="EMBL" id="QGG95380.1"/>
    </source>
</evidence>
<dbReference type="InterPro" id="IPR043128">
    <property type="entry name" value="Rev_trsase/Diguanyl_cyclase"/>
</dbReference>
<dbReference type="InterPro" id="IPR000700">
    <property type="entry name" value="PAS-assoc_C"/>
</dbReference>
<dbReference type="NCBIfam" id="TIGR00229">
    <property type="entry name" value="sensory_box"/>
    <property type="match status" value="2"/>
</dbReference>
<dbReference type="NCBIfam" id="TIGR00254">
    <property type="entry name" value="GGDEF"/>
    <property type="match status" value="1"/>
</dbReference>
<gene>
    <name evidence="6" type="ORF">GH723_09880</name>
</gene>
<dbReference type="PANTHER" id="PTHR44757:SF2">
    <property type="entry name" value="BIOFILM ARCHITECTURE MAINTENANCE PROTEIN MBAA"/>
    <property type="match status" value="1"/>
</dbReference>
<dbReference type="InterPro" id="IPR000160">
    <property type="entry name" value="GGDEF_dom"/>
</dbReference>
<dbReference type="SUPFAM" id="SSF141868">
    <property type="entry name" value="EAL domain-like"/>
    <property type="match status" value="1"/>
</dbReference>
<dbReference type="SMART" id="SM00091">
    <property type="entry name" value="PAS"/>
    <property type="match status" value="2"/>
</dbReference>
<dbReference type="CDD" id="cd01949">
    <property type="entry name" value="GGDEF"/>
    <property type="match status" value="1"/>
</dbReference>
<dbReference type="InterPro" id="IPR013655">
    <property type="entry name" value="PAS_fold_3"/>
</dbReference>
<dbReference type="InterPro" id="IPR000014">
    <property type="entry name" value="PAS"/>
</dbReference>
<feature type="compositionally biased region" description="Basic residues" evidence="1">
    <location>
        <begin position="1"/>
        <end position="12"/>
    </location>
</feature>
<dbReference type="SUPFAM" id="SSF55785">
    <property type="entry name" value="PYP-like sensor domain (PAS domain)"/>
    <property type="match status" value="2"/>
</dbReference>
<feature type="region of interest" description="Disordered" evidence="1">
    <location>
        <begin position="1"/>
        <end position="30"/>
    </location>
</feature>
<feature type="domain" description="EAL" evidence="4">
    <location>
        <begin position="452"/>
        <end position="706"/>
    </location>
</feature>
<dbReference type="InterPro" id="IPR035965">
    <property type="entry name" value="PAS-like_dom_sf"/>
</dbReference>
<dbReference type="SMART" id="SM00267">
    <property type="entry name" value="GGDEF"/>
    <property type="match status" value="1"/>
</dbReference>
<dbReference type="InterPro" id="IPR052155">
    <property type="entry name" value="Biofilm_reg_signaling"/>
</dbReference>
<dbReference type="InterPro" id="IPR035919">
    <property type="entry name" value="EAL_sf"/>
</dbReference>
<dbReference type="InterPro" id="IPR029787">
    <property type="entry name" value="Nucleotide_cyclase"/>
</dbReference>
<feature type="domain" description="PAS" evidence="2">
    <location>
        <begin position="47"/>
        <end position="110"/>
    </location>
</feature>
<dbReference type="Gene3D" id="3.30.450.20">
    <property type="entry name" value="PAS domain"/>
    <property type="match status" value="2"/>
</dbReference>
<dbReference type="PROSITE" id="PS50887">
    <property type="entry name" value="GGDEF"/>
    <property type="match status" value="1"/>
</dbReference>
<evidence type="ECO:0000259" key="3">
    <source>
        <dbReference type="PROSITE" id="PS50113"/>
    </source>
</evidence>
<dbReference type="CDD" id="cd00130">
    <property type="entry name" value="PAS"/>
    <property type="match status" value="1"/>
</dbReference>
<dbReference type="Pfam" id="PF08447">
    <property type="entry name" value="PAS_3"/>
    <property type="match status" value="1"/>
</dbReference>
<feature type="domain" description="PAS" evidence="2">
    <location>
        <begin position="165"/>
        <end position="219"/>
    </location>
</feature>